<comment type="caution">
    <text evidence="1">The sequence shown here is derived from an EMBL/GenBank/DDBJ whole genome shotgun (WGS) entry which is preliminary data.</text>
</comment>
<sequence>MCACRTAHSPHVVLQGRSAVWSSAEGEAACSFPLLRAPFRPRQKADGAPGHGRFLSERRWARLTDQGAARYLPVQPSARLAAHFLNAFSNGAPSHSPRLIMFPLPGPSIGRIGTWLRCGVDDSPLVATVKCQEGRPKA</sequence>
<gene>
    <name evidence="1" type="ORF">NDU88_005576</name>
</gene>
<evidence type="ECO:0000313" key="1">
    <source>
        <dbReference type="EMBL" id="KAJ1127173.1"/>
    </source>
</evidence>
<evidence type="ECO:0000313" key="2">
    <source>
        <dbReference type="Proteomes" id="UP001066276"/>
    </source>
</evidence>
<accession>A0AAV7PKT0</accession>
<proteinExistence type="predicted"/>
<dbReference type="Proteomes" id="UP001066276">
    <property type="component" value="Chromosome 7"/>
</dbReference>
<organism evidence="1 2">
    <name type="scientific">Pleurodeles waltl</name>
    <name type="common">Iberian ribbed newt</name>
    <dbReference type="NCBI Taxonomy" id="8319"/>
    <lineage>
        <taxon>Eukaryota</taxon>
        <taxon>Metazoa</taxon>
        <taxon>Chordata</taxon>
        <taxon>Craniata</taxon>
        <taxon>Vertebrata</taxon>
        <taxon>Euteleostomi</taxon>
        <taxon>Amphibia</taxon>
        <taxon>Batrachia</taxon>
        <taxon>Caudata</taxon>
        <taxon>Salamandroidea</taxon>
        <taxon>Salamandridae</taxon>
        <taxon>Pleurodelinae</taxon>
        <taxon>Pleurodeles</taxon>
    </lineage>
</organism>
<dbReference type="EMBL" id="JANPWB010000011">
    <property type="protein sequence ID" value="KAJ1127173.1"/>
    <property type="molecule type" value="Genomic_DNA"/>
</dbReference>
<keyword evidence="2" id="KW-1185">Reference proteome</keyword>
<dbReference type="AlphaFoldDB" id="A0AAV7PKT0"/>
<name>A0AAV7PKT0_PLEWA</name>
<protein>
    <submittedName>
        <fullName evidence="1">Uncharacterized protein</fullName>
    </submittedName>
</protein>
<reference evidence="1" key="1">
    <citation type="journal article" date="2022" name="bioRxiv">
        <title>Sequencing and chromosome-scale assembly of the giantPleurodeles waltlgenome.</title>
        <authorList>
            <person name="Brown T."/>
            <person name="Elewa A."/>
            <person name="Iarovenko S."/>
            <person name="Subramanian E."/>
            <person name="Araus A.J."/>
            <person name="Petzold A."/>
            <person name="Susuki M."/>
            <person name="Suzuki K.-i.T."/>
            <person name="Hayashi T."/>
            <person name="Toyoda A."/>
            <person name="Oliveira C."/>
            <person name="Osipova E."/>
            <person name="Leigh N.D."/>
            <person name="Simon A."/>
            <person name="Yun M.H."/>
        </authorList>
    </citation>
    <scope>NUCLEOTIDE SEQUENCE</scope>
    <source>
        <strain evidence="1">20211129_DDA</strain>
        <tissue evidence="1">Liver</tissue>
    </source>
</reference>